<dbReference type="PANTHER" id="PTHR31973:SF195">
    <property type="entry name" value="MUDR FAMILY TRANSPOSASE"/>
    <property type="match status" value="1"/>
</dbReference>
<reference evidence="1 2" key="1">
    <citation type="submission" date="2019-01" db="EMBL/GenBank/DDBJ databases">
        <title>Sequencing of cultivated peanut Arachis hypogaea provides insights into genome evolution and oil improvement.</title>
        <authorList>
            <person name="Chen X."/>
        </authorList>
    </citation>
    <scope>NUCLEOTIDE SEQUENCE [LARGE SCALE GENOMIC DNA]</scope>
    <source>
        <strain evidence="2">cv. Fuhuasheng</strain>
        <tissue evidence="1">Leaves</tissue>
    </source>
</reference>
<dbReference type="Proteomes" id="UP000289738">
    <property type="component" value="Chromosome B06"/>
</dbReference>
<comment type="caution">
    <text evidence="1">The sequence shown here is derived from an EMBL/GenBank/DDBJ whole genome shotgun (WGS) entry which is preliminary data.</text>
</comment>
<evidence type="ECO:0000313" key="1">
    <source>
        <dbReference type="EMBL" id="RYR01134.1"/>
    </source>
</evidence>
<name>A0A444YGV3_ARAHY</name>
<accession>A0A444YGV3</accession>
<dbReference type="PANTHER" id="PTHR31973">
    <property type="entry name" value="POLYPROTEIN, PUTATIVE-RELATED"/>
    <property type="match status" value="1"/>
</dbReference>
<protein>
    <submittedName>
        <fullName evidence="1">Uncharacterized protein</fullName>
    </submittedName>
</protein>
<gene>
    <name evidence="1" type="ORF">Ahy_B06g079976</name>
</gene>
<organism evidence="1 2">
    <name type="scientific">Arachis hypogaea</name>
    <name type="common">Peanut</name>
    <dbReference type="NCBI Taxonomy" id="3818"/>
    <lineage>
        <taxon>Eukaryota</taxon>
        <taxon>Viridiplantae</taxon>
        <taxon>Streptophyta</taxon>
        <taxon>Embryophyta</taxon>
        <taxon>Tracheophyta</taxon>
        <taxon>Spermatophyta</taxon>
        <taxon>Magnoliopsida</taxon>
        <taxon>eudicotyledons</taxon>
        <taxon>Gunneridae</taxon>
        <taxon>Pentapetalae</taxon>
        <taxon>rosids</taxon>
        <taxon>fabids</taxon>
        <taxon>Fabales</taxon>
        <taxon>Fabaceae</taxon>
        <taxon>Papilionoideae</taxon>
        <taxon>50 kb inversion clade</taxon>
        <taxon>dalbergioids sensu lato</taxon>
        <taxon>Dalbergieae</taxon>
        <taxon>Pterocarpus clade</taxon>
        <taxon>Arachis</taxon>
    </lineage>
</organism>
<dbReference type="AlphaFoldDB" id="A0A444YGV3"/>
<dbReference type="EMBL" id="SDMP01000016">
    <property type="protein sequence ID" value="RYR01134.1"/>
    <property type="molecule type" value="Genomic_DNA"/>
</dbReference>
<sequence>MDSEMSRKISRILYMYPIPVFGGFVQFQTKYITDEASIQEMFSMYIESHTQMSFIEFDSEEEFESNYEVVGPNRVKDQGDGIMEANVTDVANALVNKNPFEKSSFMQTLDLEVMHALEFPEYMNAAVVVVEIPMVANGEFAMGMEFSFREAIIMAMKNYNIRRGVDYRVYESKSLTFYTKCTQYGSGCDWLIRVSMISRKWYNGNHTCTRATISQDHSKLDSNTIVEAIKPLVEADPSIKVNSVITEVQSKFNYTINYQKAWLVKQKSLEKIFGGWNALYEVLPIWFETMCHKEPSIVVHFEIMHAYQGDDLVTDIEVDGTHLSKEYLSVIKSG</sequence>
<keyword evidence="2" id="KW-1185">Reference proteome</keyword>
<proteinExistence type="predicted"/>
<evidence type="ECO:0000313" key="2">
    <source>
        <dbReference type="Proteomes" id="UP000289738"/>
    </source>
</evidence>